<dbReference type="PANTHER" id="PTHR30160">
    <property type="entry name" value="TETRAACYLDISACCHARIDE 4'-KINASE-RELATED"/>
    <property type="match status" value="1"/>
</dbReference>
<feature type="region of interest" description="Disordered" evidence="3">
    <location>
        <begin position="331"/>
        <end position="358"/>
    </location>
</feature>
<dbReference type="AlphaFoldDB" id="C7MZ56"/>
<dbReference type="Pfam" id="PF01075">
    <property type="entry name" value="Glyco_transf_9"/>
    <property type="match status" value="1"/>
</dbReference>
<dbReference type="InterPro" id="IPR051199">
    <property type="entry name" value="LPS_LOS_Heptosyltrfase"/>
</dbReference>
<dbReference type="CDD" id="cd03789">
    <property type="entry name" value="GT9_LPS_heptosyltransferase"/>
    <property type="match status" value="1"/>
</dbReference>
<dbReference type="InterPro" id="IPR002201">
    <property type="entry name" value="Glyco_trans_9"/>
</dbReference>
<dbReference type="eggNOG" id="COG0859">
    <property type="taxonomic scope" value="Bacteria"/>
</dbReference>
<dbReference type="STRING" id="471857.Svir_11210"/>
<dbReference type="RefSeq" id="WP_015785492.1">
    <property type="nucleotide sequence ID" value="NC_013159.1"/>
</dbReference>
<name>C7MZ56_SACVD</name>
<proteinExistence type="predicted"/>
<evidence type="ECO:0000256" key="1">
    <source>
        <dbReference type="ARBA" id="ARBA00022676"/>
    </source>
</evidence>
<feature type="compositionally biased region" description="Polar residues" evidence="3">
    <location>
        <begin position="344"/>
        <end position="358"/>
    </location>
</feature>
<dbReference type="GO" id="GO:0008713">
    <property type="term" value="F:ADP-heptose-lipopolysaccharide heptosyltransferase activity"/>
    <property type="evidence" value="ECO:0007669"/>
    <property type="project" value="TreeGrafter"/>
</dbReference>
<evidence type="ECO:0000256" key="3">
    <source>
        <dbReference type="SAM" id="MobiDB-lite"/>
    </source>
</evidence>
<dbReference type="GO" id="GO:0005829">
    <property type="term" value="C:cytosol"/>
    <property type="evidence" value="ECO:0007669"/>
    <property type="project" value="TreeGrafter"/>
</dbReference>
<keyword evidence="5" id="KW-1185">Reference proteome</keyword>
<accession>C7MZ56</accession>
<sequence>MAVTLVLRALGLGDLLTAVPALRALRRARPDDELVLAAPAPLEPLVSLLDAVDVLLPTPGLGALRHGVGAPFRPDLAVNLHGSGPQSIADLLTTRPERLITHRHPDFPRLDGPAWKGDLHEVERWGVLLACHGIPVDPEELWLPPPSEPSPAPGAVVIHPGAAFPARRWPPERFAAVARALTHDVTRTVETDGREAGARPVIVTGDEAERPLATEVAERAGLGREAVFVGQDLAGLAALVADAALVVCGDTGVGHLATAFGTPSVLLFGPTPPDLWGPPTTRPQHVVLWSGTVGDPHAPTPDPGLLRLTVPAVLEAARTLLVGGVPCRTNTAGLPPDQGGPTGKTGSRSVSSARAMSD</sequence>
<dbReference type="EMBL" id="CP001683">
    <property type="protein sequence ID" value="ACU96177.1"/>
    <property type="molecule type" value="Genomic_DNA"/>
</dbReference>
<dbReference type="Proteomes" id="UP000000841">
    <property type="component" value="Chromosome"/>
</dbReference>
<dbReference type="Gene3D" id="3.40.50.2000">
    <property type="entry name" value="Glycogen Phosphorylase B"/>
    <property type="match status" value="2"/>
</dbReference>
<organism evidence="4 5">
    <name type="scientific">Saccharomonospora viridis (strain ATCC 15386 / DSM 43017 / JCM 3036 / CCUG 5913 / NBRC 12207 / NCIMB 9602 / P101)</name>
    <name type="common">Thermoactinomyces viridis</name>
    <dbReference type="NCBI Taxonomy" id="471857"/>
    <lineage>
        <taxon>Bacteria</taxon>
        <taxon>Bacillati</taxon>
        <taxon>Actinomycetota</taxon>
        <taxon>Actinomycetes</taxon>
        <taxon>Pseudonocardiales</taxon>
        <taxon>Pseudonocardiaceae</taxon>
        <taxon>Saccharomonospora</taxon>
    </lineage>
</organism>
<dbReference type="PANTHER" id="PTHR30160:SF1">
    <property type="entry name" value="LIPOPOLYSACCHARIDE 1,2-N-ACETYLGLUCOSAMINETRANSFERASE-RELATED"/>
    <property type="match status" value="1"/>
</dbReference>
<dbReference type="GO" id="GO:0009244">
    <property type="term" value="P:lipopolysaccharide core region biosynthetic process"/>
    <property type="evidence" value="ECO:0007669"/>
    <property type="project" value="TreeGrafter"/>
</dbReference>
<gene>
    <name evidence="4" type="ordered locus">Svir_11210</name>
</gene>
<reference evidence="4 5" key="1">
    <citation type="journal article" date="2009" name="Stand. Genomic Sci.">
        <title>Complete genome sequence of Saccharomonospora viridis type strain (P101).</title>
        <authorList>
            <person name="Pati A."/>
            <person name="Sikorski J."/>
            <person name="Nolan M."/>
            <person name="Lapidus A."/>
            <person name="Copeland A."/>
            <person name="Glavina Del Rio T."/>
            <person name="Lucas S."/>
            <person name="Chen F."/>
            <person name="Tice H."/>
            <person name="Pitluck S."/>
            <person name="Cheng J.F."/>
            <person name="Chertkov O."/>
            <person name="Brettin T."/>
            <person name="Han C."/>
            <person name="Detter J.C."/>
            <person name="Kuske C."/>
            <person name="Bruce D."/>
            <person name="Goodwin L."/>
            <person name="Chain P."/>
            <person name="D'haeseleer P."/>
            <person name="Chen A."/>
            <person name="Palaniappan K."/>
            <person name="Ivanova N."/>
            <person name="Mavromatis K."/>
            <person name="Mikhailova N."/>
            <person name="Rohde M."/>
            <person name="Tindall B.J."/>
            <person name="Goker M."/>
            <person name="Bristow J."/>
            <person name="Eisen J.A."/>
            <person name="Markowitz V."/>
            <person name="Hugenholtz P."/>
            <person name="Kyrpides N.C."/>
            <person name="Klenk H.P."/>
        </authorList>
    </citation>
    <scope>NUCLEOTIDE SEQUENCE [LARGE SCALE GENOMIC DNA]</scope>
    <source>
        <strain evidence="5">ATCC 15386 / DSM 43017 / JCM 3036 / NBRC 12207 / P101</strain>
    </source>
</reference>
<keyword evidence="1" id="KW-0328">Glycosyltransferase</keyword>
<evidence type="ECO:0000313" key="4">
    <source>
        <dbReference type="EMBL" id="ACU96177.1"/>
    </source>
</evidence>
<dbReference type="SUPFAM" id="SSF53756">
    <property type="entry name" value="UDP-Glycosyltransferase/glycogen phosphorylase"/>
    <property type="match status" value="1"/>
</dbReference>
<evidence type="ECO:0000313" key="5">
    <source>
        <dbReference type="Proteomes" id="UP000000841"/>
    </source>
</evidence>
<evidence type="ECO:0000256" key="2">
    <source>
        <dbReference type="ARBA" id="ARBA00022679"/>
    </source>
</evidence>
<dbReference type="CAZy" id="GT9">
    <property type="family name" value="Glycosyltransferase Family 9"/>
</dbReference>
<dbReference type="HOGENOM" id="CLU_038371_0_1_11"/>
<protein>
    <submittedName>
        <fullName evidence="4">ADP-heptose:LPS heptosyltransferase</fullName>
    </submittedName>
</protein>
<keyword evidence="2 4" id="KW-0808">Transferase</keyword>
<dbReference type="KEGG" id="svi:Svir_11210"/>